<sequence length="280" mass="29753">MGPTVAARTGPRPRNGPPYAGGVSNDGSRTLEGTPNPEAPNPQLPIVQKLRLRYAKRGRMRFTSHRDFARAFERAIRRAGLPIGHSSGYTPHPKISYAGASPTGAASEAEFAEIGLTRAMAPAEVRDALDAALPDGLDVVDVVVSPGGALADLLEASRWSIELPEVFPEAARAAVEAFLARDEVLVERMMKRGLRTFDCRAAVVRLDVDDRTGAQGCAILDVVVRHDTPSVRPDDVITGLRTLCGLPIEKAPLATRSSQGPLDVRTGTVGDPLATGRDAP</sequence>
<dbReference type="Proteomes" id="UP000550354">
    <property type="component" value="Unassembled WGS sequence"/>
</dbReference>
<evidence type="ECO:0000256" key="1">
    <source>
        <dbReference type="SAM" id="MobiDB-lite"/>
    </source>
</evidence>
<reference evidence="3 4" key="1">
    <citation type="submission" date="2020-07" db="EMBL/GenBank/DDBJ databases">
        <title>Draft genome and description of Aeromicrobium phoceense strain Marseille-Q0843 isolated from healthy skin swab.</title>
        <authorList>
            <person name="Boxberger M."/>
            <person name="La Scola B."/>
        </authorList>
    </citation>
    <scope>NUCLEOTIDE SEQUENCE [LARGE SCALE GENOMIC DNA]</scope>
    <source>
        <strain evidence="3 4">Marseille-Q0843</strain>
    </source>
</reference>
<evidence type="ECO:0000313" key="4">
    <source>
        <dbReference type="Proteomes" id="UP000550354"/>
    </source>
</evidence>
<name>A0A838XN32_9ACTN</name>
<dbReference type="Pfam" id="PF10105">
    <property type="entry name" value="DUF2344"/>
    <property type="match status" value="1"/>
</dbReference>
<dbReference type="AlphaFoldDB" id="A0A838XN32"/>
<comment type="caution">
    <text evidence="3">The sequence shown here is derived from an EMBL/GenBank/DDBJ whole genome shotgun (WGS) entry which is preliminary data.</text>
</comment>
<feature type="domain" description="DUF2344" evidence="2">
    <location>
        <begin position="49"/>
        <end position="233"/>
    </location>
</feature>
<protein>
    <submittedName>
        <fullName evidence="3">DUF2344 domain-containing protein</fullName>
    </submittedName>
</protein>
<gene>
    <name evidence="3" type="ORF">H1W00_07840</name>
</gene>
<accession>A0A838XN32</accession>
<evidence type="ECO:0000259" key="2">
    <source>
        <dbReference type="Pfam" id="PF10105"/>
    </source>
</evidence>
<proteinExistence type="predicted"/>
<feature type="region of interest" description="Disordered" evidence="1">
    <location>
        <begin position="255"/>
        <end position="280"/>
    </location>
</feature>
<organism evidence="3 4">
    <name type="scientific">Aeromicrobium phoceense</name>
    <dbReference type="NCBI Taxonomy" id="2754045"/>
    <lineage>
        <taxon>Bacteria</taxon>
        <taxon>Bacillati</taxon>
        <taxon>Actinomycetota</taxon>
        <taxon>Actinomycetes</taxon>
        <taxon>Propionibacteriales</taxon>
        <taxon>Nocardioidaceae</taxon>
        <taxon>Aeromicrobium</taxon>
    </lineage>
</organism>
<dbReference type="EMBL" id="JACEOG010000001">
    <property type="protein sequence ID" value="MBA4608384.1"/>
    <property type="molecule type" value="Genomic_DNA"/>
</dbReference>
<dbReference type="NCBIfam" id="TIGR03936">
    <property type="entry name" value="sam_1_link_chp"/>
    <property type="match status" value="1"/>
</dbReference>
<dbReference type="InterPro" id="IPR018768">
    <property type="entry name" value="DUF2344"/>
</dbReference>
<evidence type="ECO:0000313" key="3">
    <source>
        <dbReference type="EMBL" id="MBA4608384.1"/>
    </source>
</evidence>
<feature type="region of interest" description="Disordered" evidence="1">
    <location>
        <begin position="1"/>
        <end position="44"/>
    </location>
</feature>
<keyword evidence="4" id="KW-1185">Reference proteome</keyword>